<evidence type="ECO:0000256" key="1">
    <source>
        <dbReference type="SAM" id="MobiDB-lite"/>
    </source>
</evidence>
<feature type="region of interest" description="Disordered" evidence="1">
    <location>
        <begin position="148"/>
        <end position="173"/>
    </location>
</feature>
<evidence type="ECO:0000313" key="3">
    <source>
        <dbReference type="EMBL" id="CEL01003.1"/>
    </source>
</evidence>
<gene>
    <name evidence="3" type="ORF">ASPCAL00595</name>
</gene>
<dbReference type="EMBL" id="CDMC01000001">
    <property type="protein sequence ID" value="CEL01003.1"/>
    <property type="molecule type" value="Genomic_DNA"/>
</dbReference>
<dbReference type="OMA" id="INSKRTW"/>
<sequence length="336" mass="36928">MHWPTLLALAALCQPGLAYIGGYTEGAAERPTNVTGLHYQYYSSIGSYYNGTLTIRIHPVYNPPPRYQDFADHYVCEEFENKTFDVEMNAMAGFKMQPPKSAPHVNPFILDIEVWPKPYALRLPRTDNYTSDEAFTILSESGLDSGPRWRLNMSTPRNTTSSGSSTTTTSTGYRFTGKANTNDTLWDQTFVFNVTDTCTPLSSLDGMLYTGNFLRPDDMDSELVYDWVTRELRSLPALSGSFDGETAWVQLSGAFSAHRRGGNEIVGRAELVFSGRIDAERSDGLLLGREVPEWNATLGFGERDGVAGLQGNGGSRVGWRTGALGLVGLVGGLMVI</sequence>
<dbReference type="AlphaFoldDB" id="A0A0U5FNT7"/>
<feature type="signal peptide" evidence="2">
    <location>
        <begin position="1"/>
        <end position="18"/>
    </location>
</feature>
<proteinExistence type="predicted"/>
<accession>A0A0U5FNT7</accession>
<evidence type="ECO:0000256" key="2">
    <source>
        <dbReference type="SAM" id="SignalP"/>
    </source>
</evidence>
<protein>
    <submittedName>
        <fullName evidence="3">Uncharacterized protein</fullName>
    </submittedName>
</protein>
<keyword evidence="4" id="KW-1185">Reference proteome</keyword>
<dbReference type="OrthoDB" id="5054768at2759"/>
<dbReference type="Proteomes" id="UP000054771">
    <property type="component" value="Unassembled WGS sequence"/>
</dbReference>
<feature type="compositionally biased region" description="Low complexity" evidence="1">
    <location>
        <begin position="159"/>
        <end position="172"/>
    </location>
</feature>
<feature type="chain" id="PRO_5006857153" evidence="2">
    <location>
        <begin position="19"/>
        <end position="336"/>
    </location>
</feature>
<dbReference type="STRING" id="454130.A0A0U5FNT7"/>
<keyword evidence="2" id="KW-0732">Signal</keyword>
<reference evidence="4" key="1">
    <citation type="journal article" date="2016" name="Genome Announc.">
        <title>Draft genome sequences of fungus Aspergillus calidoustus.</title>
        <authorList>
            <person name="Horn F."/>
            <person name="Linde J."/>
            <person name="Mattern D.J."/>
            <person name="Walther G."/>
            <person name="Guthke R."/>
            <person name="Scherlach K."/>
            <person name="Martin K."/>
            <person name="Brakhage A.A."/>
            <person name="Petzke L."/>
            <person name="Valiante V."/>
        </authorList>
    </citation>
    <scope>NUCLEOTIDE SEQUENCE [LARGE SCALE GENOMIC DNA]</scope>
    <source>
        <strain evidence="4">SF006504</strain>
    </source>
</reference>
<name>A0A0U5FNT7_ASPCI</name>
<evidence type="ECO:0000313" key="4">
    <source>
        <dbReference type="Proteomes" id="UP000054771"/>
    </source>
</evidence>
<organism evidence="3 4">
    <name type="scientific">Aspergillus calidoustus</name>
    <dbReference type="NCBI Taxonomy" id="454130"/>
    <lineage>
        <taxon>Eukaryota</taxon>
        <taxon>Fungi</taxon>
        <taxon>Dikarya</taxon>
        <taxon>Ascomycota</taxon>
        <taxon>Pezizomycotina</taxon>
        <taxon>Eurotiomycetes</taxon>
        <taxon>Eurotiomycetidae</taxon>
        <taxon>Eurotiales</taxon>
        <taxon>Aspergillaceae</taxon>
        <taxon>Aspergillus</taxon>
        <taxon>Aspergillus subgen. Nidulantes</taxon>
    </lineage>
</organism>